<dbReference type="InterPro" id="IPR043183">
    <property type="entry name" value="DNJB2/6-like"/>
</dbReference>
<dbReference type="GO" id="GO:0051082">
    <property type="term" value="F:unfolded protein binding"/>
    <property type="evidence" value="ECO:0007669"/>
    <property type="project" value="InterPro"/>
</dbReference>
<dbReference type="GO" id="GO:0030544">
    <property type="term" value="F:Hsp70 protein binding"/>
    <property type="evidence" value="ECO:0007669"/>
    <property type="project" value="InterPro"/>
</dbReference>
<feature type="domain" description="J" evidence="3">
    <location>
        <begin position="6"/>
        <end position="72"/>
    </location>
</feature>
<dbReference type="Gene3D" id="1.10.287.110">
    <property type="entry name" value="DnaJ domain"/>
    <property type="match status" value="1"/>
</dbReference>
<sequence length="385" mass="41878">MSRSEEYYRVLEVPRNATQEDIRRAYRRLALKWHPDKNPTNKEEAERHFKAIAEAYEVLSDETKRRQYDLYGPNGYDTSQQCNASSRNTGGGLFAAAFRDPEELFREFFGTADPFEELFRAVRQGSAAGAQGHSSPRHSSHRPSTANVPGSGPLRMGSSFSRILRPGGFLFDFDDMLFGGCGTVPSGPCGLGFGSPGGFTGIPTEQMSSVRFMNGKRCETRTVVQDGVKTVMCFEDGRLVSRTVNGVPQEVPKPTEDSGKDESTQAGQSGRKISDSLSTQHSGEGRARRSKSRTASAGGAVGETSPKHRATHAHKGPPTRQLSKTHKSRSRNVPKEHRSETECLNANTAGTANLQPPPSQPQPVAAQQNAGGQAGLKRKPSKNTK</sequence>
<dbReference type="PANTHER" id="PTHR45168">
    <property type="entry name" value="DNAJ HOMOLOG SUBFAMILY B MEMBER 2"/>
    <property type="match status" value="1"/>
</dbReference>
<feature type="compositionally biased region" description="Polar residues" evidence="2">
    <location>
        <begin position="342"/>
        <end position="351"/>
    </location>
</feature>
<dbReference type="InterPro" id="IPR018253">
    <property type="entry name" value="DnaJ_domain_CS"/>
</dbReference>
<dbReference type="Pfam" id="PF00226">
    <property type="entry name" value="DnaJ"/>
    <property type="match status" value="1"/>
</dbReference>
<dbReference type="CDD" id="cd06257">
    <property type="entry name" value="DnaJ"/>
    <property type="match status" value="1"/>
</dbReference>
<name>A0A9D4TB00_RHISA</name>
<dbReference type="PROSITE" id="PS50076">
    <property type="entry name" value="DNAJ_2"/>
    <property type="match status" value="1"/>
</dbReference>
<dbReference type="SUPFAM" id="SSF46565">
    <property type="entry name" value="Chaperone J-domain"/>
    <property type="match status" value="1"/>
</dbReference>
<dbReference type="AlphaFoldDB" id="A0A9D4TB00"/>
<dbReference type="VEuPathDB" id="VectorBase:RSAN_048598"/>
<dbReference type="SMART" id="SM00271">
    <property type="entry name" value="DnaJ"/>
    <property type="match status" value="1"/>
</dbReference>
<reference evidence="4" key="2">
    <citation type="submission" date="2021-09" db="EMBL/GenBank/DDBJ databases">
        <authorList>
            <person name="Jia N."/>
            <person name="Wang J."/>
            <person name="Shi W."/>
            <person name="Du L."/>
            <person name="Sun Y."/>
            <person name="Zhan W."/>
            <person name="Jiang J."/>
            <person name="Wang Q."/>
            <person name="Zhang B."/>
            <person name="Ji P."/>
            <person name="Sakyi L.B."/>
            <person name="Cui X."/>
            <person name="Yuan T."/>
            <person name="Jiang B."/>
            <person name="Yang W."/>
            <person name="Lam T.T.-Y."/>
            <person name="Chang Q."/>
            <person name="Ding S."/>
            <person name="Wang X."/>
            <person name="Zhu J."/>
            <person name="Ruan X."/>
            <person name="Zhao L."/>
            <person name="Wei J."/>
            <person name="Que T."/>
            <person name="Du C."/>
            <person name="Cheng J."/>
            <person name="Dai P."/>
            <person name="Han X."/>
            <person name="Huang E."/>
            <person name="Gao Y."/>
            <person name="Liu J."/>
            <person name="Shao H."/>
            <person name="Ye R."/>
            <person name="Li L."/>
            <person name="Wei W."/>
            <person name="Wang X."/>
            <person name="Wang C."/>
            <person name="Huo Q."/>
            <person name="Li W."/>
            <person name="Guo W."/>
            <person name="Chen H."/>
            <person name="Chen S."/>
            <person name="Zhou L."/>
            <person name="Zhou L."/>
            <person name="Ni X."/>
            <person name="Tian J."/>
            <person name="Zhou Y."/>
            <person name="Sheng Y."/>
            <person name="Liu T."/>
            <person name="Pan Y."/>
            <person name="Xia L."/>
            <person name="Li J."/>
            <person name="Zhao F."/>
            <person name="Cao W."/>
        </authorList>
    </citation>
    <scope>NUCLEOTIDE SEQUENCE</scope>
    <source>
        <strain evidence="4">Rsan-2018</strain>
        <tissue evidence="4">Larvae</tissue>
    </source>
</reference>
<dbReference type="InterPro" id="IPR001623">
    <property type="entry name" value="DnaJ_domain"/>
</dbReference>
<dbReference type="Proteomes" id="UP000821837">
    <property type="component" value="Chromosome 1"/>
</dbReference>
<feature type="compositionally biased region" description="Basic residues" evidence="2">
    <location>
        <begin position="307"/>
        <end position="332"/>
    </location>
</feature>
<dbReference type="PROSITE" id="PS00636">
    <property type="entry name" value="DNAJ_1"/>
    <property type="match status" value="1"/>
</dbReference>
<accession>A0A9D4TB00</accession>
<feature type="compositionally biased region" description="Low complexity" evidence="2">
    <location>
        <begin position="362"/>
        <end position="371"/>
    </location>
</feature>
<keyword evidence="1" id="KW-0143">Chaperone</keyword>
<keyword evidence="5" id="KW-1185">Reference proteome</keyword>
<proteinExistence type="predicted"/>
<reference evidence="4" key="1">
    <citation type="journal article" date="2020" name="Cell">
        <title>Large-Scale Comparative Analyses of Tick Genomes Elucidate Their Genetic Diversity and Vector Capacities.</title>
        <authorList>
            <consortium name="Tick Genome and Microbiome Consortium (TIGMIC)"/>
            <person name="Jia N."/>
            <person name="Wang J."/>
            <person name="Shi W."/>
            <person name="Du L."/>
            <person name="Sun Y."/>
            <person name="Zhan W."/>
            <person name="Jiang J.F."/>
            <person name="Wang Q."/>
            <person name="Zhang B."/>
            <person name="Ji P."/>
            <person name="Bell-Sakyi L."/>
            <person name="Cui X.M."/>
            <person name="Yuan T.T."/>
            <person name="Jiang B.G."/>
            <person name="Yang W.F."/>
            <person name="Lam T.T."/>
            <person name="Chang Q.C."/>
            <person name="Ding S.J."/>
            <person name="Wang X.J."/>
            <person name="Zhu J.G."/>
            <person name="Ruan X.D."/>
            <person name="Zhao L."/>
            <person name="Wei J.T."/>
            <person name="Ye R.Z."/>
            <person name="Que T.C."/>
            <person name="Du C.H."/>
            <person name="Zhou Y.H."/>
            <person name="Cheng J.X."/>
            <person name="Dai P.F."/>
            <person name="Guo W.B."/>
            <person name="Han X.H."/>
            <person name="Huang E.J."/>
            <person name="Li L.F."/>
            <person name="Wei W."/>
            <person name="Gao Y.C."/>
            <person name="Liu J.Z."/>
            <person name="Shao H.Z."/>
            <person name="Wang X."/>
            <person name="Wang C.C."/>
            <person name="Yang T.C."/>
            <person name="Huo Q.B."/>
            <person name="Li W."/>
            <person name="Chen H.Y."/>
            <person name="Chen S.E."/>
            <person name="Zhou L.G."/>
            <person name="Ni X.B."/>
            <person name="Tian J.H."/>
            <person name="Sheng Y."/>
            <person name="Liu T."/>
            <person name="Pan Y.S."/>
            <person name="Xia L.Y."/>
            <person name="Li J."/>
            <person name="Zhao F."/>
            <person name="Cao W.C."/>
        </authorList>
    </citation>
    <scope>NUCLEOTIDE SEQUENCE</scope>
    <source>
        <strain evidence="4">Rsan-2018</strain>
    </source>
</reference>
<feature type="compositionally biased region" description="Basic residues" evidence="2">
    <location>
        <begin position="376"/>
        <end position="385"/>
    </location>
</feature>
<evidence type="ECO:0000256" key="1">
    <source>
        <dbReference type="ARBA" id="ARBA00023186"/>
    </source>
</evidence>
<dbReference type="GO" id="GO:0005737">
    <property type="term" value="C:cytoplasm"/>
    <property type="evidence" value="ECO:0007669"/>
    <property type="project" value="UniProtKB-ARBA"/>
</dbReference>
<feature type="compositionally biased region" description="Basic and acidic residues" evidence="2">
    <location>
        <begin position="253"/>
        <end position="263"/>
    </location>
</feature>
<dbReference type="EMBL" id="JABSTV010001245">
    <property type="protein sequence ID" value="KAH7984036.1"/>
    <property type="molecule type" value="Genomic_DNA"/>
</dbReference>
<comment type="caution">
    <text evidence="4">The sequence shown here is derived from an EMBL/GenBank/DDBJ whole genome shotgun (WGS) entry which is preliminary data.</text>
</comment>
<dbReference type="FunFam" id="1.10.287.110:FF:000021">
    <property type="entry name" value="DnaJ (Hsp40) homolog, subfamily B, member 2"/>
    <property type="match status" value="1"/>
</dbReference>
<dbReference type="PRINTS" id="PR00625">
    <property type="entry name" value="JDOMAIN"/>
</dbReference>
<protein>
    <recommendedName>
        <fullName evidence="3">J domain-containing protein</fullName>
    </recommendedName>
</protein>
<dbReference type="PANTHER" id="PTHR45168:SF3">
    <property type="entry name" value="DNAJ HEAT SHOCK PROTEIN FAMILY (HSP40) MEMBER B2"/>
    <property type="match status" value="1"/>
</dbReference>
<evidence type="ECO:0000313" key="5">
    <source>
        <dbReference type="Proteomes" id="UP000821837"/>
    </source>
</evidence>
<gene>
    <name evidence="4" type="ORF">HPB52_016501</name>
</gene>
<feature type="region of interest" description="Disordered" evidence="2">
    <location>
        <begin position="126"/>
        <end position="153"/>
    </location>
</feature>
<feature type="region of interest" description="Disordered" evidence="2">
    <location>
        <begin position="244"/>
        <end position="385"/>
    </location>
</feature>
<dbReference type="InterPro" id="IPR036869">
    <property type="entry name" value="J_dom_sf"/>
</dbReference>
<organism evidence="4 5">
    <name type="scientific">Rhipicephalus sanguineus</name>
    <name type="common">Brown dog tick</name>
    <name type="synonym">Ixodes sanguineus</name>
    <dbReference type="NCBI Taxonomy" id="34632"/>
    <lineage>
        <taxon>Eukaryota</taxon>
        <taxon>Metazoa</taxon>
        <taxon>Ecdysozoa</taxon>
        <taxon>Arthropoda</taxon>
        <taxon>Chelicerata</taxon>
        <taxon>Arachnida</taxon>
        <taxon>Acari</taxon>
        <taxon>Parasitiformes</taxon>
        <taxon>Ixodida</taxon>
        <taxon>Ixodoidea</taxon>
        <taxon>Ixodidae</taxon>
        <taxon>Rhipicephalinae</taxon>
        <taxon>Rhipicephalus</taxon>
        <taxon>Rhipicephalus</taxon>
    </lineage>
</organism>
<evidence type="ECO:0000259" key="3">
    <source>
        <dbReference type="PROSITE" id="PS50076"/>
    </source>
</evidence>
<evidence type="ECO:0000313" key="4">
    <source>
        <dbReference type="EMBL" id="KAH7984036.1"/>
    </source>
</evidence>
<evidence type="ECO:0000256" key="2">
    <source>
        <dbReference type="SAM" id="MobiDB-lite"/>
    </source>
</evidence>